<feature type="domain" description="Peptidase C83" evidence="6">
    <location>
        <begin position="53"/>
        <end position="273"/>
    </location>
</feature>
<feature type="compositionally biased region" description="Basic and acidic residues" evidence="5">
    <location>
        <begin position="395"/>
        <end position="408"/>
    </location>
</feature>
<feature type="region of interest" description="Disordered" evidence="5">
    <location>
        <begin position="386"/>
        <end position="431"/>
    </location>
</feature>
<keyword evidence="4" id="KW-0479">Metal-binding</keyword>
<dbReference type="InterPro" id="IPR038156">
    <property type="entry name" value="PCS_N_sf"/>
</dbReference>
<name>A0A383VCC5_TETOB</name>
<dbReference type="PROSITE" id="PS51443">
    <property type="entry name" value="PCS"/>
    <property type="match status" value="1"/>
</dbReference>
<feature type="compositionally biased region" description="Low complexity" evidence="5">
    <location>
        <begin position="409"/>
        <end position="431"/>
    </location>
</feature>
<evidence type="ECO:0000256" key="2">
    <source>
        <dbReference type="ARBA" id="ARBA00022539"/>
    </source>
</evidence>
<dbReference type="Gene3D" id="3.90.70.30">
    <property type="entry name" value="Phytochelatin synthase, N-terminal domain"/>
    <property type="match status" value="1"/>
</dbReference>
<reference evidence="7 8" key="1">
    <citation type="submission" date="2016-10" db="EMBL/GenBank/DDBJ databases">
        <authorList>
            <person name="Cai Z."/>
        </authorList>
    </citation>
    <scope>NUCLEOTIDE SEQUENCE [LARGE SCALE GENOMIC DNA]</scope>
</reference>
<evidence type="ECO:0000256" key="4">
    <source>
        <dbReference type="ARBA" id="ARBA00022723"/>
    </source>
</evidence>
<dbReference type="GO" id="GO:0046938">
    <property type="term" value="P:phytochelatin biosynthetic process"/>
    <property type="evidence" value="ECO:0007669"/>
    <property type="project" value="InterPro"/>
</dbReference>
<dbReference type="PANTHER" id="PTHR33447">
    <property type="entry name" value="GLUTATHIONE GAMMA-GLUTAMYLCYSTEINYLTRANSFERASE"/>
    <property type="match status" value="1"/>
</dbReference>
<dbReference type="Pfam" id="PF05023">
    <property type="entry name" value="Phytochelatin"/>
    <property type="match status" value="1"/>
</dbReference>
<evidence type="ECO:0000259" key="6">
    <source>
        <dbReference type="PROSITE" id="PS51443"/>
    </source>
</evidence>
<keyword evidence="3" id="KW-0808">Transferase</keyword>
<dbReference type="Proteomes" id="UP000256970">
    <property type="component" value="Unassembled WGS sequence"/>
</dbReference>
<dbReference type="InterPro" id="IPR038765">
    <property type="entry name" value="Papain-like_cys_pep_sf"/>
</dbReference>
<gene>
    <name evidence="7" type="ORF">BQ4739_LOCUS3007</name>
</gene>
<evidence type="ECO:0000256" key="1">
    <source>
        <dbReference type="ARBA" id="ARBA00012468"/>
    </source>
</evidence>
<evidence type="ECO:0000313" key="8">
    <source>
        <dbReference type="Proteomes" id="UP000256970"/>
    </source>
</evidence>
<sequence length="600" mass="65283">MEEPQLEQHVQQQQLLRQQQQQPQQHQQQPQQLPQASNTSPVAATAPYAPPTGVKKTFYKRKLPCPPATEFSSAEGRLLFAEALQQGTMTGFFKLIEQYSTQDEPAFCGLASIAMVLNALSIDPKRPWKGSWRWFHEQLLDCCLPLATVAKEGVVLTQAACLAKCNGANVSLHRFGSFSLQEFRHAVAAVAASGEEHLVVSYSRKAFSQTGDGHFSPIGGYHAARDLVLILDTARFKYPPHWVPLPMLYEAMSRVDPTTGQPRGFLRLSANTRPDSVLFTLDIRPDGSWREAEHFIKATAPELVQAAAASGQLAAPEAVVARLVSMAPLVSVRSFIAVRYAAQMCAKDRCVPHTVRQQVLQELRATPLHQVIEPLVEQMRPYLPADPQQQQQQHAADDHHHPCHEQHQQEAPPQQQQQQAQIDQKQQQQQQPDFLSEKLTMLLLLQEPSAWGDAAAWADPQQLKQWQQLLDASAVSIVEGEVQYLRQQLMHIEDVLHEGRDAAADDDDGSGGLSDGVDAAAAAAAVCSSCPFQLDCTIKGCIKGELSAVQHGLKPPHAAAAGSKQARQELLGRSSSGGGGCCGGGAGGQEAAGVGHACCS</sequence>
<evidence type="ECO:0000313" key="7">
    <source>
        <dbReference type="EMBL" id="SZX62419.1"/>
    </source>
</evidence>
<dbReference type="SUPFAM" id="SSF54001">
    <property type="entry name" value="Cysteine proteinases"/>
    <property type="match status" value="1"/>
</dbReference>
<dbReference type="GO" id="GO:0010273">
    <property type="term" value="P:detoxification of copper ion"/>
    <property type="evidence" value="ECO:0007669"/>
    <property type="project" value="TreeGrafter"/>
</dbReference>
<dbReference type="STRING" id="3088.A0A383VCC5"/>
<dbReference type="GO" id="GO:0098849">
    <property type="term" value="P:cellular detoxification of cadmium ion"/>
    <property type="evidence" value="ECO:0007669"/>
    <property type="project" value="TreeGrafter"/>
</dbReference>
<dbReference type="GO" id="GO:0046872">
    <property type="term" value="F:metal ion binding"/>
    <property type="evidence" value="ECO:0007669"/>
    <property type="project" value="UniProtKB-KW"/>
</dbReference>
<keyword evidence="8" id="KW-1185">Reference proteome</keyword>
<dbReference type="PANTHER" id="PTHR33447:SF2">
    <property type="entry name" value="GLUTATHIONE GAMMA-GLUTAMYLCYSTEINYLTRANSFERASE"/>
    <property type="match status" value="1"/>
</dbReference>
<dbReference type="InterPro" id="IPR007719">
    <property type="entry name" value="PCS_N"/>
</dbReference>
<keyword evidence="2" id="KW-0104">Cadmium</keyword>
<feature type="compositionally biased region" description="Low complexity" evidence="5">
    <location>
        <begin position="7"/>
        <end position="47"/>
    </location>
</feature>
<dbReference type="FunFam" id="3.90.70.30:FF:000001">
    <property type="entry name" value="Glutathione gamma-glutamylcysteinyltransferase 1"/>
    <property type="match status" value="1"/>
</dbReference>
<dbReference type="EMBL" id="FNXT01000225">
    <property type="protein sequence ID" value="SZX62419.1"/>
    <property type="molecule type" value="Genomic_DNA"/>
</dbReference>
<organism evidence="7 8">
    <name type="scientific">Tetradesmus obliquus</name>
    <name type="common">Green alga</name>
    <name type="synonym">Acutodesmus obliquus</name>
    <dbReference type="NCBI Taxonomy" id="3088"/>
    <lineage>
        <taxon>Eukaryota</taxon>
        <taxon>Viridiplantae</taxon>
        <taxon>Chlorophyta</taxon>
        <taxon>core chlorophytes</taxon>
        <taxon>Chlorophyceae</taxon>
        <taxon>CS clade</taxon>
        <taxon>Sphaeropleales</taxon>
        <taxon>Scenedesmaceae</taxon>
        <taxon>Tetradesmus</taxon>
    </lineage>
</organism>
<accession>A0A383VCC5</accession>
<evidence type="ECO:0000256" key="5">
    <source>
        <dbReference type="SAM" id="MobiDB-lite"/>
    </source>
</evidence>
<protein>
    <recommendedName>
        <fullName evidence="1">glutathione gamma-glutamylcysteinyltransferase</fullName>
        <ecNumber evidence="1">2.3.2.15</ecNumber>
    </recommendedName>
</protein>
<dbReference type="InterPro" id="IPR040409">
    <property type="entry name" value="PCS-like"/>
</dbReference>
<proteinExistence type="predicted"/>
<dbReference type="GO" id="GO:0016756">
    <property type="term" value="F:glutathione gamma-glutamylcysteinyltransferase activity"/>
    <property type="evidence" value="ECO:0007669"/>
    <property type="project" value="UniProtKB-EC"/>
</dbReference>
<dbReference type="AlphaFoldDB" id="A0A383VCC5"/>
<dbReference type="EC" id="2.3.2.15" evidence="1"/>
<feature type="region of interest" description="Disordered" evidence="5">
    <location>
        <begin position="1"/>
        <end position="49"/>
    </location>
</feature>
<evidence type="ECO:0000256" key="3">
    <source>
        <dbReference type="ARBA" id="ARBA00022679"/>
    </source>
</evidence>